<dbReference type="Pfam" id="PF13401">
    <property type="entry name" value="AAA_22"/>
    <property type="match status" value="1"/>
</dbReference>
<accession>A0A7C9LVS0</accession>
<protein>
    <submittedName>
        <fullName evidence="5">AAA family ATPase</fullName>
    </submittedName>
</protein>
<dbReference type="AlphaFoldDB" id="A0A7C9LVS0"/>
<evidence type="ECO:0000313" key="6">
    <source>
        <dbReference type="Proteomes" id="UP000479692"/>
    </source>
</evidence>
<dbReference type="InterPro" id="IPR016032">
    <property type="entry name" value="Sig_transdc_resp-reg_C-effctor"/>
</dbReference>
<evidence type="ECO:0000256" key="2">
    <source>
        <dbReference type="ARBA" id="ARBA00023125"/>
    </source>
</evidence>
<dbReference type="SUPFAM" id="SSF46894">
    <property type="entry name" value="C-terminal effector domain of the bipartite response regulators"/>
    <property type="match status" value="1"/>
</dbReference>
<sequence length="854" mass="92877">MSASEILLKCLPPRMPRDARMRPALLRFRDAHRDCTALVVEAPAGYGKTTLLLQWRLQWQAEGVRVAWLTADEGDTPERFAMALQHAFDHAPNAVNPGRAAKFEAITELLAAIGAHGEPAVLIIDDAENLPAPTVALALRYLLHNAPANLRVAIGSRVRLPLPVSEMIAKGHGATLGVKDLRLTLDEAMDIMSHRLEQRLDPDECARLHDATEGWPLGLQLALAAIEREPGARNAAWSPSGRSGTLQTYFVESLMSRLSPDVADALVRASILPRFDVALFEALTGASPAGPLLEDLGRRTPILMTGEGTTWMRMHPLARDFLLERFERLPREEQMQLHGTASRWFAGHERFPEAAKHALASGDEAMALKLAARSLWALSTGGHLPEAREWIDRLPREMWERDMELRLVVGSVLGFGDRNEEAIAIAKEVLDDPEAPQQAVAAALRIAGGGLAQTDRLGQVEQLVPRWDQLDLAQLPPLFRISNLNFRAVLALHAGEGAQARALVSQQAVFGDTGTQRWAAGLGRSIRGLSLLLEGHPRLAEESLREPLRDAEQEGRRGALACVLSSFVACALFECGELAAARAMLADRLDVIERCGFPDHLICAYRTLARIAFSEGDVQRGLLLLEAFDALGKRRDIPRMRVHALAEQARAHAEQGRFESAERALRKMEAVAVALDTPDFLPLREGCRLTMAIAQASVALLKKDAAGAMQWLETADRLATTLNRGGDTQRVRAMRGIATSMQGQPGGAALMREAIDMASLSGDARVAAETRPLVAALAAAEPPVAPVTSRLLTTKEGDVLRLLDQGLSNKAIGNALDVSGETVKWHLKNLFAKLSATTRTQAVSRARLLGLLQG</sequence>
<evidence type="ECO:0000256" key="1">
    <source>
        <dbReference type="ARBA" id="ARBA00023015"/>
    </source>
</evidence>
<gene>
    <name evidence="5" type="ORF">GN331_01735</name>
</gene>
<keyword evidence="3" id="KW-0804">Transcription</keyword>
<dbReference type="PRINTS" id="PR00038">
    <property type="entry name" value="HTHLUXR"/>
</dbReference>
<dbReference type="InterPro" id="IPR036388">
    <property type="entry name" value="WH-like_DNA-bd_sf"/>
</dbReference>
<dbReference type="SUPFAM" id="SSF48452">
    <property type="entry name" value="TPR-like"/>
    <property type="match status" value="1"/>
</dbReference>
<dbReference type="PANTHER" id="PTHR44688:SF16">
    <property type="entry name" value="DNA-BINDING TRANSCRIPTIONAL ACTIVATOR DEVR_DOSR"/>
    <property type="match status" value="1"/>
</dbReference>
<feature type="domain" description="HTH luxR-type" evidence="4">
    <location>
        <begin position="785"/>
        <end position="850"/>
    </location>
</feature>
<dbReference type="InterPro" id="IPR011990">
    <property type="entry name" value="TPR-like_helical_dom_sf"/>
</dbReference>
<dbReference type="Gene3D" id="1.10.10.10">
    <property type="entry name" value="Winged helix-like DNA-binding domain superfamily/Winged helix DNA-binding domain"/>
    <property type="match status" value="1"/>
</dbReference>
<dbReference type="PROSITE" id="PS50043">
    <property type="entry name" value="HTH_LUXR_2"/>
    <property type="match status" value="1"/>
</dbReference>
<dbReference type="PANTHER" id="PTHR44688">
    <property type="entry name" value="DNA-BINDING TRANSCRIPTIONAL ACTIVATOR DEVR_DOSR"/>
    <property type="match status" value="1"/>
</dbReference>
<keyword evidence="1" id="KW-0805">Transcription regulation</keyword>
<dbReference type="Gene3D" id="1.25.40.10">
    <property type="entry name" value="Tetratricopeptide repeat domain"/>
    <property type="match status" value="1"/>
</dbReference>
<dbReference type="SUPFAM" id="SSF52540">
    <property type="entry name" value="P-loop containing nucleoside triphosphate hydrolases"/>
    <property type="match status" value="1"/>
</dbReference>
<dbReference type="RefSeq" id="WP_156639769.1">
    <property type="nucleotide sequence ID" value="NZ_WOXT01000001.1"/>
</dbReference>
<dbReference type="GO" id="GO:0016887">
    <property type="term" value="F:ATP hydrolysis activity"/>
    <property type="evidence" value="ECO:0007669"/>
    <property type="project" value="InterPro"/>
</dbReference>
<dbReference type="Proteomes" id="UP000479692">
    <property type="component" value="Unassembled WGS sequence"/>
</dbReference>
<comment type="caution">
    <text evidence="5">The sequence shown here is derived from an EMBL/GenBank/DDBJ whole genome shotgun (WGS) entry which is preliminary data.</text>
</comment>
<dbReference type="Pfam" id="PF25873">
    <property type="entry name" value="WHD_MalT"/>
    <property type="match status" value="1"/>
</dbReference>
<keyword evidence="6" id="KW-1185">Reference proteome</keyword>
<reference evidence="5 6" key="1">
    <citation type="submission" date="2019-12" db="EMBL/GenBank/DDBJ databases">
        <authorList>
            <person name="Xu J."/>
        </authorList>
    </citation>
    <scope>NUCLEOTIDE SEQUENCE [LARGE SCALE GENOMIC DNA]</scope>
    <source>
        <strain evidence="5 6">HX-5-24</strain>
    </source>
</reference>
<evidence type="ECO:0000313" key="5">
    <source>
        <dbReference type="EMBL" id="MUV12925.1"/>
    </source>
</evidence>
<dbReference type="PROSITE" id="PS00622">
    <property type="entry name" value="HTH_LUXR_1"/>
    <property type="match status" value="1"/>
</dbReference>
<organism evidence="5 6">
    <name type="scientific">Noviluteimonas gilva</name>
    <dbReference type="NCBI Taxonomy" id="2682097"/>
    <lineage>
        <taxon>Bacteria</taxon>
        <taxon>Pseudomonadati</taxon>
        <taxon>Pseudomonadota</taxon>
        <taxon>Gammaproteobacteria</taxon>
        <taxon>Lysobacterales</taxon>
        <taxon>Lysobacteraceae</taxon>
        <taxon>Noviluteimonas</taxon>
    </lineage>
</organism>
<name>A0A7C9LVS0_9GAMM</name>
<dbReference type="CDD" id="cd06170">
    <property type="entry name" value="LuxR_C_like"/>
    <property type="match status" value="1"/>
</dbReference>
<evidence type="ECO:0000259" key="4">
    <source>
        <dbReference type="PROSITE" id="PS50043"/>
    </source>
</evidence>
<dbReference type="InterPro" id="IPR059106">
    <property type="entry name" value="WHD_MalT"/>
</dbReference>
<dbReference type="InterPro" id="IPR000792">
    <property type="entry name" value="Tscrpt_reg_LuxR_C"/>
</dbReference>
<evidence type="ECO:0000256" key="3">
    <source>
        <dbReference type="ARBA" id="ARBA00023163"/>
    </source>
</evidence>
<dbReference type="SMART" id="SM00421">
    <property type="entry name" value="HTH_LUXR"/>
    <property type="match status" value="1"/>
</dbReference>
<dbReference type="InterPro" id="IPR049945">
    <property type="entry name" value="AAA_22"/>
</dbReference>
<dbReference type="InterPro" id="IPR027417">
    <property type="entry name" value="P-loop_NTPase"/>
</dbReference>
<proteinExistence type="predicted"/>
<dbReference type="GO" id="GO:0006355">
    <property type="term" value="P:regulation of DNA-templated transcription"/>
    <property type="evidence" value="ECO:0007669"/>
    <property type="project" value="InterPro"/>
</dbReference>
<dbReference type="EMBL" id="WOXT01000001">
    <property type="protein sequence ID" value="MUV12925.1"/>
    <property type="molecule type" value="Genomic_DNA"/>
</dbReference>
<dbReference type="Gene3D" id="3.40.50.300">
    <property type="entry name" value="P-loop containing nucleotide triphosphate hydrolases"/>
    <property type="match status" value="1"/>
</dbReference>
<keyword evidence="2" id="KW-0238">DNA-binding</keyword>
<dbReference type="Pfam" id="PF00196">
    <property type="entry name" value="GerE"/>
    <property type="match status" value="1"/>
</dbReference>
<dbReference type="GO" id="GO:0003677">
    <property type="term" value="F:DNA binding"/>
    <property type="evidence" value="ECO:0007669"/>
    <property type="project" value="UniProtKB-KW"/>
</dbReference>